<gene>
    <name evidence="2" type="ORF">QTG54_002231</name>
</gene>
<protein>
    <recommendedName>
        <fullName evidence="4">Alpha-1,3-glucosyltransferase</fullName>
    </recommendedName>
</protein>
<keyword evidence="1" id="KW-0732">Signal</keyword>
<evidence type="ECO:0000313" key="3">
    <source>
        <dbReference type="Proteomes" id="UP001224775"/>
    </source>
</evidence>
<reference evidence="2" key="1">
    <citation type="submission" date="2023-06" db="EMBL/GenBank/DDBJ databases">
        <title>Survivors Of The Sea: Transcriptome response of Skeletonema marinoi to long-term dormancy.</title>
        <authorList>
            <person name="Pinder M.I.M."/>
            <person name="Kourtchenko O."/>
            <person name="Robertson E.K."/>
            <person name="Larsson T."/>
            <person name="Maumus F."/>
            <person name="Osuna-Cruz C.M."/>
            <person name="Vancaester E."/>
            <person name="Stenow R."/>
            <person name="Vandepoele K."/>
            <person name="Ploug H."/>
            <person name="Bruchert V."/>
            <person name="Godhe A."/>
            <person name="Topel M."/>
        </authorList>
    </citation>
    <scope>NUCLEOTIDE SEQUENCE</scope>
    <source>
        <strain evidence="2">R05AC</strain>
    </source>
</reference>
<evidence type="ECO:0000256" key="1">
    <source>
        <dbReference type="SAM" id="SignalP"/>
    </source>
</evidence>
<dbReference type="Proteomes" id="UP001224775">
    <property type="component" value="Unassembled WGS sequence"/>
</dbReference>
<sequence length="78" mass="9027">MAIGFILVVILFWKPVLQSKKPVESIPMLPDSHWIFGHLLWLLGNEYLVKQQILLEHADDQGDAHVGLVHNLQFVDKW</sequence>
<feature type="chain" id="PRO_5042040005" description="Alpha-1,3-glucosyltransferase" evidence="1">
    <location>
        <begin position="19"/>
        <end position="78"/>
    </location>
</feature>
<proteinExistence type="predicted"/>
<evidence type="ECO:0008006" key="4">
    <source>
        <dbReference type="Google" id="ProtNLM"/>
    </source>
</evidence>
<keyword evidence="3" id="KW-1185">Reference proteome</keyword>
<dbReference type="EMBL" id="JATAAI010000003">
    <property type="protein sequence ID" value="KAK1746887.1"/>
    <property type="molecule type" value="Genomic_DNA"/>
</dbReference>
<organism evidence="2 3">
    <name type="scientific">Skeletonema marinoi</name>
    <dbReference type="NCBI Taxonomy" id="267567"/>
    <lineage>
        <taxon>Eukaryota</taxon>
        <taxon>Sar</taxon>
        <taxon>Stramenopiles</taxon>
        <taxon>Ochrophyta</taxon>
        <taxon>Bacillariophyta</taxon>
        <taxon>Coscinodiscophyceae</taxon>
        <taxon>Thalassiosirophycidae</taxon>
        <taxon>Thalassiosirales</taxon>
        <taxon>Skeletonemataceae</taxon>
        <taxon>Skeletonema</taxon>
        <taxon>Skeletonema marinoi-dohrnii complex</taxon>
    </lineage>
</organism>
<accession>A0AAD8YKF0</accession>
<evidence type="ECO:0000313" key="2">
    <source>
        <dbReference type="EMBL" id="KAK1746887.1"/>
    </source>
</evidence>
<feature type="signal peptide" evidence="1">
    <location>
        <begin position="1"/>
        <end position="18"/>
    </location>
</feature>
<comment type="caution">
    <text evidence="2">The sequence shown here is derived from an EMBL/GenBank/DDBJ whole genome shotgun (WGS) entry which is preliminary data.</text>
</comment>
<name>A0AAD8YKF0_9STRA</name>
<dbReference type="AlphaFoldDB" id="A0AAD8YKF0"/>